<dbReference type="Proteomes" id="UP000295375">
    <property type="component" value="Unassembled WGS sequence"/>
</dbReference>
<organism evidence="1 2">
    <name type="scientific">Permianibacter aggregans</name>
    <dbReference type="NCBI Taxonomy" id="1510150"/>
    <lineage>
        <taxon>Bacteria</taxon>
        <taxon>Pseudomonadati</taxon>
        <taxon>Pseudomonadota</taxon>
        <taxon>Gammaproteobacteria</taxon>
        <taxon>Pseudomonadales</taxon>
        <taxon>Pseudomonadaceae</taxon>
        <taxon>Permianibacter</taxon>
    </lineage>
</organism>
<dbReference type="AlphaFoldDB" id="A0A4R6UQ69"/>
<evidence type="ECO:0000313" key="1">
    <source>
        <dbReference type="EMBL" id="TDQ49388.1"/>
    </source>
</evidence>
<comment type="caution">
    <text evidence="1">The sequence shown here is derived from an EMBL/GenBank/DDBJ whole genome shotgun (WGS) entry which is preliminary data.</text>
</comment>
<dbReference type="InterPro" id="IPR015946">
    <property type="entry name" value="KH_dom-like_a/b"/>
</dbReference>
<name>A0A4R6UQ69_9GAMM</name>
<evidence type="ECO:0000313" key="2">
    <source>
        <dbReference type="Proteomes" id="UP000295375"/>
    </source>
</evidence>
<dbReference type="SUPFAM" id="SSF82784">
    <property type="entry name" value="OsmC-like"/>
    <property type="match status" value="1"/>
</dbReference>
<reference evidence="1 2" key="1">
    <citation type="submission" date="2019-03" db="EMBL/GenBank/DDBJ databases">
        <title>Genomic Encyclopedia of Type Strains, Phase IV (KMG-IV): sequencing the most valuable type-strain genomes for metagenomic binning, comparative biology and taxonomic classification.</title>
        <authorList>
            <person name="Goeker M."/>
        </authorList>
    </citation>
    <scope>NUCLEOTIDE SEQUENCE [LARGE SCALE GENOMIC DNA]</scope>
    <source>
        <strain evidence="1 2">DSM 103792</strain>
    </source>
</reference>
<protein>
    <submittedName>
        <fullName evidence="1">Putative OsmC-like protein</fullName>
    </submittedName>
</protein>
<dbReference type="OrthoDB" id="5297623at2"/>
<keyword evidence="2" id="KW-1185">Reference proteome</keyword>
<gene>
    <name evidence="1" type="ORF">EV696_10492</name>
</gene>
<dbReference type="Pfam" id="PF02566">
    <property type="entry name" value="OsmC"/>
    <property type="match status" value="1"/>
</dbReference>
<accession>A0A4R6UQ69</accession>
<sequence>MDNTFTVSLKQQEKFAFKVNWQQDSLEPLLTDEPKPLGEGKGPNPTRMLAAAVANCLSASLLFALGKFGNELTGLEASIEGTIERNDDKRWRIALLEVQIKLPQEIAKINFAERALQQFESFCVVTESVREGIPVRLSVQDSSGKTVHQSEK</sequence>
<dbReference type="EMBL" id="SNYM01000004">
    <property type="protein sequence ID" value="TDQ49388.1"/>
    <property type="molecule type" value="Genomic_DNA"/>
</dbReference>
<dbReference type="Gene3D" id="3.30.300.20">
    <property type="match status" value="1"/>
</dbReference>
<dbReference type="InterPro" id="IPR003718">
    <property type="entry name" value="OsmC/Ohr_fam"/>
</dbReference>
<proteinExistence type="predicted"/>
<dbReference type="RefSeq" id="WP_133588930.1">
    <property type="nucleotide sequence ID" value="NZ_CP037953.1"/>
</dbReference>
<dbReference type="InterPro" id="IPR036102">
    <property type="entry name" value="OsmC/Ohrsf"/>
</dbReference>